<evidence type="ECO:0000256" key="1">
    <source>
        <dbReference type="ARBA" id="ARBA00003384"/>
    </source>
</evidence>
<evidence type="ECO:0000256" key="5">
    <source>
        <dbReference type="ARBA" id="ARBA00016185"/>
    </source>
</evidence>
<evidence type="ECO:0000256" key="7">
    <source>
        <dbReference type="ARBA" id="ARBA00022573"/>
    </source>
</evidence>
<dbReference type="eggNOG" id="arCOG04274">
    <property type="taxonomic scope" value="Archaea"/>
</dbReference>
<sequence>MVLSPAGVTLLVLVGSLLVDRVIGDPHSRFHPVALLGMFIGLWSRPERWPVRAQRSIGLLLTLLTATLFALPFWLFSNYAPLVLYLVAGPFLLKSCFAWRSLEEHAAAVVTAVESDLGSGRHEVQRLVSRNTAALDGEHILSAAYESVAENLVDSIIAPLLFFLVFGLTGAAVYRAVNTMDAMLGYRDERERLGWAPARLDDLLSYIPARVTGLLLLLIFTLQGRGWAAWQVFIRDRKKRPGFNGGIPMSLIAGGTGVLFEKPGVYRIGEAEGSLSKRGVLVILTVREATLLLVILAGCTLFLLRGLSYR</sequence>
<dbReference type="STRING" id="521011.Mpal_2229"/>
<comment type="similarity">
    <text evidence="4 11">Belongs to the CobD/CbiB family.</text>
</comment>
<protein>
    <recommendedName>
        <fullName evidence="5 11">Probable cobalamin biosynthesis protein CobD</fullName>
    </recommendedName>
</protein>
<keyword evidence="7 11" id="KW-0169">Cobalamin biosynthesis</keyword>
<keyword evidence="10 11" id="KW-0472">Membrane</keyword>
<comment type="subcellular location">
    <subcellularLocation>
        <location evidence="2 11">Cell membrane</location>
        <topology evidence="2 11">Multi-pass membrane protein</topology>
    </subcellularLocation>
</comment>
<evidence type="ECO:0000256" key="11">
    <source>
        <dbReference type="HAMAP-Rule" id="MF_00024"/>
    </source>
</evidence>
<keyword evidence="6 11" id="KW-1003">Cell membrane</keyword>
<dbReference type="GO" id="GO:0048472">
    <property type="term" value="F:threonine-phosphate decarboxylase activity"/>
    <property type="evidence" value="ECO:0007669"/>
    <property type="project" value="InterPro"/>
</dbReference>
<dbReference type="Proteomes" id="UP000002457">
    <property type="component" value="Chromosome"/>
</dbReference>
<evidence type="ECO:0000256" key="10">
    <source>
        <dbReference type="ARBA" id="ARBA00023136"/>
    </source>
</evidence>
<feature type="transmembrane region" description="Helical" evidence="11">
    <location>
        <begin position="156"/>
        <end position="177"/>
    </location>
</feature>
<feature type="transmembrane region" description="Helical" evidence="11">
    <location>
        <begin position="29"/>
        <end position="45"/>
    </location>
</feature>
<reference evidence="12 13" key="1">
    <citation type="journal article" date="2015" name="Genome Announc.">
        <title>Complete Genome Sequence of Methanosphaerula palustris E1-9CT, a Hydrogenotrophic Methanogen Isolated from a Minerotrophic Fen Peatland.</title>
        <authorList>
            <person name="Cadillo-Quiroz H."/>
            <person name="Browne P."/>
            <person name="Kyrpides N."/>
            <person name="Woyke T."/>
            <person name="Goodwin L."/>
            <person name="Detter C."/>
            <person name="Yavitt J.B."/>
            <person name="Zinder S.H."/>
        </authorList>
    </citation>
    <scope>NUCLEOTIDE SEQUENCE [LARGE SCALE GENOMIC DNA]</scope>
    <source>
        <strain evidence="13">ATCC BAA-1556 / DSM 19958 / E1-9c</strain>
    </source>
</reference>
<dbReference type="RefSeq" id="WP_012618841.1">
    <property type="nucleotide sequence ID" value="NC_011832.1"/>
</dbReference>
<dbReference type="KEGG" id="mpl:Mpal_2229"/>
<keyword evidence="13" id="KW-1185">Reference proteome</keyword>
<comment type="pathway">
    <text evidence="3 11">Cofactor biosynthesis; adenosylcobalamin biosynthesis.</text>
</comment>
<dbReference type="GO" id="GO:0009236">
    <property type="term" value="P:cobalamin biosynthetic process"/>
    <property type="evidence" value="ECO:0007669"/>
    <property type="project" value="UniProtKB-UniRule"/>
</dbReference>
<evidence type="ECO:0000256" key="6">
    <source>
        <dbReference type="ARBA" id="ARBA00022475"/>
    </source>
</evidence>
<feature type="transmembrane region" description="Helical" evidence="11">
    <location>
        <begin position="243"/>
        <end position="260"/>
    </location>
</feature>
<comment type="function">
    <text evidence="1 11">Converts cobyric acid to cobinamide by the addition of aminopropanol on the F carboxylic group.</text>
</comment>
<evidence type="ECO:0000313" key="12">
    <source>
        <dbReference type="EMBL" id="ACL17522.1"/>
    </source>
</evidence>
<feature type="transmembrane region" description="Helical" evidence="11">
    <location>
        <begin position="280"/>
        <end position="304"/>
    </location>
</feature>
<organism evidence="12 13">
    <name type="scientific">Methanosphaerula palustris (strain ATCC BAA-1556 / DSM 19958 / E1-9c)</name>
    <dbReference type="NCBI Taxonomy" id="521011"/>
    <lineage>
        <taxon>Archaea</taxon>
        <taxon>Methanobacteriati</taxon>
        <taxon>Methanobacteriota</taxon>
        <taxon>Stenosarchaea group</taxon>
        <taxon>Methanomicrobia</taxon>
        <taxon>Methanomicrobiales</taxon>
        <taxon>Methanoregulaceae</taxon>
        <taxon>Methanosphaerula</taxon>
    </lineage>
</organism>
<dbReference type="AlphaFoldDB" id="B8GE21"/>
<feature type="transmembrane region" description="Helical" evidence="11">
    <location>
        <begin position="57"/>
        <end position="76"/>
    </location>
</feature>
<dbReference type="HOGENOM" id="CLU_054212_0_2_2"/>
<dbReference type="GeneID" id="7272526"/>
<dbReference type="GO" id="GO:0005886">
    <property type="term" value="C:plasma membrane"/>
    <property type="evidence" value="ECO:0007669"/>
    <property type="project" value="UniProtKB-SubCell"/>
</dbReference>
<evidence type="ECO:0000256" key="9">
    <source>
        <dbReference type="ARBA" id="ARBA00022989"/>
    </source>
</evidence>
<dbReference type="GO" id="GO:0015420">
    <property type="term" value="F:ABC-type vitamin B12 transporter activity"/>
    <property type="evidence" value="ECO:0007669"/>
    <property type="project" value="UniProtKB-UniRule"/>
</dbReference>
<name>B8GE21_METPE</name>
<gene>
    <name evidence="11" type="primary">cobD</name>
    <name evidence="12" type="ordered locus">Mpal_2229</name>
</gene>
<dbReference type="EMBL" id="CP001338">
    <property type="protein sequence ID" value="ACL17522.1"/>
    <property type="molecule type" value="Genomic_DNA"/>
</dbReference>
<evidence type="ECO:0000256" key="8">
    <source>
        <dbReference type="ARBA" id="ARBA00022692"/>
    </source>
</evidence>
<dbReference type="NCBIfam" id="TIGR00380">
    <property type="entry name" value="cobal_cbiB"/>
    <property type="match status" value="1"/>
</dbReference>
<evidence type="ECO:0000256" key="3">
    <source>
        <dbReference type="ARBA" id="ARBA00004953"/>
    </source>
</evidence>
<proteinExistence type="inferred from homology"/>
<dbReference type="HAMAP" id="MF_00024">
    <property type="entry name" value="CobD_CbiB"/>
    <property type="match status" value="1"/>
</dbReference>
<accession>B8GE21</accession>
<evidence type="ECO:0000313" key="13">
    <source>
        <dbReference type="Proteomes" id="UP000002457"/>
    </source>
</evidence>
<dbReference type="OrthoDB" id="46105at2157"/>
<evidence type="ECO:0000256" key="2">
    <source>
        <dbReference type="ARBA" id="ARBA00004651"/>
    </source>
</evidence>
<dbReference type="InterPro" id="IPR004485">
    <property type="entry name" value="Cobalamin_biosynth_CobD/CbiB"/>
</dbReference>
<dbReference type="PANTHER" id="PTHR34308:SF1">
    <property type="entry name" value="COBALAMIN BIOSYNTHESIS PROTEIN CBIB"/>
    <property type="match status" value="1"/>
</dbReference>
<dbReference type="UniPathway" id="UPA00148"/>
<dbReference type="PANTHER" id="PTHR34308">
    <property type="entry name" value="COBALAMIN BIOSYNTHESIS PROTEIN CBIB"/>
    <property type="match status" value="1"/>
</dbReference>
<dbReference type="Pfam" id="PF03186">
    <property type="entry name" value="CobD_Cbib"/>
    <property type="match status" value="1"/>
</dbReference>
<keyword evidence="8 11" id="KW-0812">Transmembrane</keyword>
<keyword evidence="9 11" id="KW-1133">Transmembrane helix</keyword>
<evidence type="ECO:0000256" key="4">
    <source>
        <dbReference type="ARBA" id="ARBA00006263"/>
    </source>
</evidence>